<name>A0AAN8P8C6_POLSC</name>
<dbReference type="AlphaFoldDB" id="A0AAN8P8C6"/>
<gene>
    <name evidence="1" type="ORF">RUM43_009411</name>
</gene>
<dbReference type="Proteomes" id="UP001372834">
    <property type="component" value="Unassembled WGS sequence"/>
</dbReference>
<sequence length="216" mass="24245">MALLFSLGSSSMRNRGRALLSVLLRILQMRTTEWWFLLKSAFFISSERVFGWRFRSIAFEVSFAFAREKEFFAILSTKDNRGLMFLTPHIKIGGGLGVRDSTGDSVDSSSRVDKRANLFIPTTFGKPKKKKIAMDGFLRLGEVLEDLRLVANADDGLVKVAANSRRKLEEKGQQIMRRVETSAACSKLWIAGGKTQGLLLKEKLDEERPPRISLAG</sequence>
<evidence type="ECO:0000313" key="2">
    <source>
        <dbReference type="Proteomes" id="UP001372834"/>
    </source>
</evidence>
<reference evidence="1 2" key="1">
    <citation type="submission" date="2023-10" db="EMBL/GenBank/DDBJ databases">
        <title>Genomes of two closely related lineages of the louse Polyplax serrata with different host specificities.</title>
        <authorList>
            <person name="Martinu J."/>
            <person name="Tarabai H."/>
            <person name="Stefka J."/>
            <person name="Hypsa V."/>
        </authorList>
    </citation>
    <scope>NUCLEOTIDE SEQUENCE [LARGE SCALE GENOMIC DNA]</scope>
    <source>
        <strain evidence="1">HR10_N</strain>
    </source>
</reference>
<protein>
    <submittedName>
        <fullName evidence="1">Uncharacterized protein</fullName>
    </submittedName>
</protein>
<comment type="caution">
    <text evidence="1">The sequence shown here is derived from an EMBL/GenBank/DDBJ whole genome shotgun (WGS) entry which is preliminary data.</text>
</comment>
<proteinExistence type="predicted"/>
<evidence type="ECO:0000313" key="1">
    <source>
        <dbReference type="EMBL" id="KAK6623559.1"/>
    </source>
</evidence>
<accession>A0AAN8P8C6</accession>
<dbReference type="EMBL" id="JAWJWE010000038">
    <property type="protein sequence ID" value="KAK6623559.1"/>
    <property type="molecule type" value="Genomic_DNA"/>
</dbReference>
<organism evidence="1 2">
    <name type="scientific">Polyplax serrata</name>
    <name type="common">Common mouse louse</name>
    <dbReference type="NCBI Taxonomy" id="468196"/>
    <lineage>
        <taxon>Eukaryota</taxon>
        <taxon>Metazoa</taxon>
        <taxon>Ecdysozoa</taxon>
        <taxon>Arthropoda</taxon>
        <taxon>Hexapoda</taxon>
        <taxon>Insecta</taxon>
        <taxon>Pterygota</taxon>
        <taxon>Neoptera</taxon>
        <taxon>Paraneoptera</taxon>
        <taxon>Psocodea</taxon>
        <taxon>Troctomorpha</taxon>
        <taxon>Phthiraptera</taxon>
        <taxon>Anoplura</taxon>
        <taxon>Polyplacidae</taxon>
        <taxon>Polyplax</taxon>
    </lineage>
</organism>